<protein>
    <recommendedName>
        <fullName evidence="2">DUF4283 domain-containing protein</fullName>
    </recommendedName>
</protein>
<sequence>MDIIDLSNGFYTITFSAEDDDRKALEQGPWFIGINYLSVQPWTPNFDPNTKSISSMAVWIRLNALPLEYFDKEIHYALIQSLLLSPKVVLLGCASKSKRRKPSSNKFELENIFRKYITRMFLSYATVAKDWDTCQLNALPPPHQPRSSDLPQLISNNPNHI</sequence>
<gene>
    <name evidence="3" type="ORF">RJ640_011859</name>
</gene>
<dbReference type="PANTHER" id="PTHR31286:SF99">
    <property type="entry name" value="DUF4283 DOMAIN-CONTAINING PROTEIN"/>
    <property type="match status" value="1"/>
</dbReference>
<dbReference type="AlphaFoldDB" id="A0AA88RNW4"/>
<keyword evidence="4" id="KW-1185">Reference proteome</keyword>
<reference evidence="3" key="1">
    <citation type="submission" date="2022-12" db="EMBL/GenBank/DDBJ databases">
        <title>Draft genome assemblies for two species of Escallonia (Escalloniales).</title>
        <authorList>
            <person name="Chanderbali A."/>
            <person name="Dervinis C."/>
            <person name="Anghel I."/>
            <person name="Soltis D."/>
            <person name="Soltis P."/>
            <person name="Zapata F."/>
        </authorList>
    </citation>
    <scope>NUCLEOTIDE SEQUENCE</scope>
    <source>
        <strain evidence="3">UCBG92.1500</strain>
        <tissue evidence="3">Leaf</tissue>
    </source>
</reference>
<evidence type="ECO:0000313" key="3">
    <source>
        <dbReference type="EMBL" id="KAK2986421.1"/>
    </source>
</evidence>
<dbReference type="Proteomes" id="UP001187471">
    <property type="component" value="Unassembled WGS sequence"/>
</dbReference>
<proteinExistence type="predicted"/>
<dbReference type="EMBL" id="JAVXUO010001062">
    <property type="protein sequence ID" value="KAK2986421.1"/>
    <property type="molecule type" value="Genomic_DNA"/>
</dbReference>
<organism evidence="3 4">
    <name type="scientific">Escallonia rubra</name>
    <dbReference type="NCBI Taxonomy" id="112253"/>
    <lineage>
        <taxon>Eukaryota</taxon>
        <taxon>Viridiplantae</taxon>
        <taxon>Streptophyta</taxon>
        <taxon>Embryophyta</taxon>
        <taxon>Tracheophyta</taxon>
        <taxon>Spermatophyta</taxon>
        <taxon>Magnoliopsida</taxon>
        <taxon>eudicotyledons</taxon>
        <taxon>Gunneridae</taxon>
        <taxon>Pentapetalae</taxon>
        <taxon>asterids</taxon>
        <taxon>campanulids</taxon>
        <taxon>Escalloniales</taxon>
        <taxon>Escalloniaceae</taxon>
        <taxon>Escallonia</taxon>
    </lineage>
</organism>
<feature type="compositionally biased region" description="Polar residues" evidence="1">
    <location>
        <begin position="145"/>
        <end position="161"/>
    </location>
</feature>
<dbReference type="InterPro" id="IPR025558">
    <property type="entry name" value="DUF4283"/>
</dbReference>
<feature type="region of interest" description="Disordered" evidence="1">
    <location>
        <begin position="140"/>
        <end position="161"/>
    </location>
</feature>
<comment type="caution">
    <text evidence="3">The sequence shown here is derived from an EMBL/GenBank/DDBJ whole genome shotgun (WGS) entry which is preliminary data.</text>
</comment>
<feature type="domain" description="DUF4283" evidence="2">
    <location>
        <begin position="1"/>
        <end position="49"/>
    </location>
</feature>
<name>A0AA88RNW4_9ASTE</name>
<accession>A0AA88RNW4</accession>
<evidence type="ECO:0000256" key="1">
    <source>
        <dbReference type="SAM" id="MobiDB-lite"/>
    </source>
</evidence>
<dbReference type="InterPro" id="IPR040256">
    <property type="entry name" value="At4g02000-like"/>
</dbReference>
<evidence type="ECO:0000259" key="2">
    <source>
        <dbReference type="Pfam" id="PF14111"/>
    </source>
</evidence>
<evidence type="ECO:0000313" key="4">
    <source>
        <dbReference type="Proteomes" id="UP001187471"/>
    </source>
</evidence>
<dbReference type="Pfam" id="PF14111">
    <property type="entry name" value="DUF4283"/>
    <property type="match status" value="1"/>
</dbReference>
<dbReference type="PANTHER" id="PTHR31286">
    <property type="entry name" value="GLYCINE-RICH CELL WALL STRUCTURAL PROTEIN 1.8-LIKE"/>
    <property type="match status" value="1"/>
</dbReference>